<keyword evidence="1" id="KW-1133">Transmembrane helix</keyword>
<evidence type="ECO:0000313" key="3">
    <source>
        <dbReference type="Proteomes" id="UP000265140"/>
    </source>
</evidence>
<reference evidence="2" key="2">
    <citation type="submission" date="2025-08" db="UniProtKB">
        <authorList>
            <consortium name="Ensembl"/>
        </authorList>
    </citation>
    <scope>IDENTIFICATION</scope>
</reference>
<organism evidence="2 3">
    <name type="scientific">Esox lucius</name>
    <name type="common">Northern pike</name>
    <dbReference type="NCBI Taxonomy" id="8010"/>
    <lineage>
        <taxon>Eukaryota</taxon>
        <taxon>Metazoa</taxon>
        <taxon>Chordata</taxon>
        <taxon>Craniata</taxon>
        <taxon>Vertebrata</taxon>
        <taxon>Euteleostomi</taxon>
        <taxon>Actinopterygii</taxon>
        <taxon>Neopterygii</taxon>
        <taxon>Teleostei</taxon>
        <taxon>Protacanthopterygii</taxon>
        <taxon>Esociformes</taxon>
        <taxon>Esocidae</taxon>
        <taxon>Esox</taxon>
    </lineage>
</organism>
<dbReference type="AlphaFoldDB" id="A0AAY5K2B0"/>
<accession>A0AAY5K2B0</accession>
<dbReference type="Ensembl" id="ENSELUT00000104657.1">
    <property type="protein sequence ID" value="ENSELUP00000083078.1"/>
    <property type="gene ID" value="ENSELUG00000044465.1"/>
</dbReference>
<proteinExistence type="predicted"/>
<keyword evidence="3" id="KW-1185">Reference proteome</keyword>
<reference evidence="2 3" key="1">
    <citation type="submission" date="2020-02" db="EMBL/GenBank/DDBJ databases">
        <title>Esox lucius (northern pike) genome, fEsoLuc1, primary haplotype.</title>
        <authorList>
            <person name="Myers G."/>
            <person name="Karagic N."/>
            <person name="Meyer A."/>
            <person name="Pippel M."/>
            <person name="Reichard M."/>
            <person name="Winkler S."/>
            <person name="Tracey A."/>
            <person name="Sims Y."/>
            <person name="Howe K."/>
            <person name="Rhie A."/>
            <person name="Formenti G."/>
            <person name="Durbin R."/>
            <person name="Fedrigo O."/>
            <person name="Jarvis E.D."/>
        </authorList>
    </citation>
    <scope>NUCLEOTIDE SEQUENCE [LARGE SCALE GENOMIC DNA]</scope>
</reference>
<evidence type="ECO:0000313" key="2">
    <source>
        <dbReference type="Ensembl" id="ENSELUP00000083078.1"/>
    </source>
</evidence>
<sequence>VCSPPMASRDPLHFIIKDLIFTLAACGIVISIWGVIMLLLVYLANKDQSGGTVNLLQIRLRRKECRRRCKESQGKTST</sequence>
<keyword evidence="1" id="KW-0812">Transmembrane</keyword>
<dbReference type="Proteomes" id="UP000265140">
    <property type="component" value="Chromosome 24"/>
</dbReference>
<dbReference type="GeneTree" id="ENSGT00390000009664"/>
<name>A0AAY5K2B0_ESOLU</name>
<feature type="transmembrane region" description="Helical" evidence="1">
    <location>
        <begin position="20"/>
        <end position="44"/>
    </location>
</feature>
<evidence type="ECO:0000256" key="1">
    <source>
        <dbReference type="SAM" id="Phobius"/>
    </source>
</evidence>
<keyword evidence="1" id="KW-0472">Membrane</keyword>
<reference evidence="2" key="3">
    <citation type="submission" date="2025-09" db="UniProtKB">
        <authorList>
            <consortium name="Ensembl"/>
        </authorList>
    </citation>
    <scope>IDENTIFICATION</scope>
</reference>
<protein>
    <submittedName>
        <fullName evidence="2">Uncharacterized protein</fullName>
    </submittedName>
</protein>